<sequence>MRLSSDVPDGAAELFAPLGAERRRMTPTPELLERAMTDRELLRAQLRACVRGGPVHPGWSPLQDVAYGHVMAQEPEALAAWSVLMAAGMVRHEDSGVPEEARLEAAQRAMRQAAVDGLVSAQARLGTLLIMNLPPEGEKAQVPVKEAVRWLEQALEMGQALLEAGEPDSDWVRECMNGARLTLGSMLALGIGAERDLERARELIESARGSFPIETELNLAVITLQAWPAGPGRPASAAARRTLKALRGDPLIGASAARSLAWARLTGRGGWPHPLGALTATRQARRLEAAWQVQKAREQEEAAQILQAWRARHGNPWAPGPGTAPGA</sequence>
<keyword evidence="2" id="KW-1185">Reference proteome</keyword>
<gene>
    <name evidence="1" type="ORF">C8263_17715</name>
</gene>
<evidence type="ECO:0000313" key="1">
    <source>
        <dbReference type="EMBL" id="PTA66473.1"/>
    </source>
</evidence>
<dbReference type="OrthoDB" id="9797030at2"/>
<accession>A0A2T3W3Y3</accession>
<dbReference type="Proteomes" id="UP000240317">
    <property type="component" value="Unassembled WGS sequence"/>
</dbReference>
<dbReference type="Gene3D" id="1.25.40.10">
    <property type="entry name" value="Tetratricopeptide repeat domain"/>
    <property type="match status" value="1"/>
</dbReference>
<dbReference type="AlphaFoldDB" id="A0A2T3W3Y3"/>
<organism evidence="1 2">
    <name type="scientific">Deinococcus arcticus</name>
    <dbReference type="NCBI Taxonomy" id="2136176"/>
    <lineage>
        <taxon>Bacteria</taxon>
        <taxon>Thermotogati</taxon>
        <taxon>Deinococcota</taxon>
        <taxon>Deinococci</taxon>
        <taxon>Deinococcales</taxon>
        <taxon>Deinococcaceae</taxon>
        <taxon>Deinococcus</taxon>
    </lineage>
</organism>
<proteinExistence type="predicted"/>
<dbReference type="InterPro" id="IPR011990">
    <property type="entry name" value="TPR-like_helical_dom_sf"/>
</dbReference>
<protein>
    <submittedName>
        <fullName evidence="1">Uncharacterized protein</fullName>
    </submittedName>
</protein>
<dbReference type="RefSeq" id="WP_107139462.1">
    <property type="nucleotide sequence ID" value="NZ_PYSV01000030.1"/>
</dbReference>
<dbReference type="SUPFAM" id="SSF81901">
    <property type="entry name" value="HCP-like"/>
    <property type="match status" value="1"/>
</dbReference>
<reference evidence="1 2" key="1">
    <citation type="submission" date="2018-03" db="EMBL/GenBank/DDBJ databases">
        <title>Draft genome of Deinococcus sp. OD32.</title>
        <authorList>
            <person name="Wang X.-P."/>
            <person name="Du Z.-J."/>
        </authorList>
    </citation>
    <scope>NUCLEOTIDE SEQUENCE [LARGE SCALE GENOMIC DNA]</scope>
    <source>
        <strain evidence="1 2">OD32</strain>
    </source>
</reference>
<evidence type="ECO:0000313" key="2">
    <source>
        <dbReference type="Proteomes" id="UP000240317"/>
    </source>
</evidence>
<name>A0A2T3W3Y3_9DEIO</name>
<comment type="caution">
    <text evidence="1">The sequence shown here is derived from an EMBL/GenBank/DDBJ whole genome shotgun (WGS) entry which is preliminary data.</text>
</comment>
<dbReference type="EMBL" id="PYSV01000030">
    <property type="protein sequence ID" value="PTA66473.1"/>
    <property type="molecule type" value="Genomic_DNA"/>
</dbReference>